<name>A0A371FK30_MUCPR</name>
<dbReference type="Proteomes" id="UP000257109">
    <property type="component" value="Unassembled WGS sequence"/>
</dbReference>
<keyword evidence="2" id="KW-1185">Reference proteome</keyword>
<protein>
    <submittedName>
        <fullName evidence="1">Uncharacterized protein</fullName>
    </submittedName>
</protein>
<organism evidence="1 2">
    <name type="scientific">Mucuna pruriens</name>
    <name type="common">Velvet bean</name>
    <name type="synonym">Dolichos pruriens</name>
    <dbReference type="NCBI Taxonomy" id="157652"/>
    <lineage>
        <taxon>Eukaryota</taxon>
        <taxon>Viridiplantae</taxon>
        <taxon>Streptophyta</taxon>
        <taxon>Embryophyta</taxon>
        <taxon>Tracheophyta</taxon>
        <taxon>Spermatophyta</taxon>
        <taxon>Magnoliopsida</taxon>
        <taxon>eudicotyledons</taxon>
        <taxon>Gunneridae</taxon>
        <taxon>Pentapetalae</taxon>
        <taxon>rosids</taxon>
        <taxon>fabids</taxon>
        <taxon>Fabales</taxon>
        <taxon>Fabaceae</taxon>
        <taxon>Papilionoideae</taxon>
        <taxon>50 kb inversion clade</taxon>
        <taxon>NPAAA clade</taxon>
        <taxon>indigoferoid/millettioid clade</taxon>
        <taxon>Phaseoleae</taxon>
        <taxon>Mucuna</taxon>
    </lineage>
</organism>
<proteinExistence type="predicted"/>
<sequence>MTVVGTRTSKLGSSCCNHSNSLAKQACDLCLALADDLATDTSELPNYTHKLMEFNGFIIELRFIVIAEFILEETSLTRHPAFIGEDYSYWRDRTYKTMNDMSKAIQITYEGIEDV</sequence>
<dbReference type="EMBL" id="QJKJ01008786">
    <property type="protein sequence ID" value="RDX78678.1"/>
    <property type="molecule type" value="Genomic_DNA"/>
</dbReference>
<dbReference type="AlphaFoldDB" id="A0A371FK30"/>
<reference evidence="1" key="1">
    <citation type="submission" date="2018-05" db="EMBL/GenBank/DDBJ databases">
        <title>Draft genome of Mucuna pruriens seed.</title>
        <authorList>
            <person name="Nnadi N.E."/>
            <person name="Vos R."/>
            <person name="Hasami M.H."/>
            <person name="Devisetty U.K."/>
            <person name="Aguiy J.C."/>
        </authorList>
    </citation>
    <scope>NUCLEOTIDE SEQUENCE [LARGE SCALE GENOMIC DNA]</scope>
    <source>
        <strain evidence="1">JCA_2017</strain>
    </source>
</reference>
<accession>A0A371FK30</accession>
<feature type="non-terminal residue" evidence="1">
    <location>
        <position position="1"/>
    </location>
</feature>
<comment type="caution">
    <text evidence="1">The sequence shown here is derived from an EMBL/GenBank/DDBJ whole genome shotgun (WGS) entry which is preliminary data.</text>
</comment>
<evidence type="ECO:0000313" key="2">
    <source>
        <dbReference type="Proteomes" id="UP000257109"/>
    </source>
</evidence>
<evidence type="ECO:0000313" key="1">
    <source>
        <dbReference type="EMBL" id="RDX78678.1"/>
    </source>
</evidence>
<gene>
    <name evidence="1" type="ORF">CR513_41008</name>
</gene>